<evidence type="ECO:0000256" key="1">
    <source>
        <dbReference type="SAM" id="SignalP"/>
    </source>
</evidence>
<organism evidence="2 3">
    <name type="scientific">Lactuca sativa</name>
    <name type="common">Garden lettuce</name>
    <dbReference type="NCBI Taxonomy" id="4236"/>
    <lineage>
        <taxon>Eukaryota</taxon>
        <taxon>Viridiplantae</taxon>
        <taxon>Streptophyta</taxon>
        <taxon>Embryophyta</taxon>
        <taxon>Tracheophyta</taxon>
        <taxon>Spermatophyta</taxon>
        <taxon>Magnoliopsida</taxon>
        <taxon>eudicotyledons</taxon>
        <taxon>Gunneridae</taxon>
        <taxon>Pentapetalae</taxon>
        <taxon>asterids</taxon>
        <taxon>campanulids</taxon>
        <taxon>Asterales</taxon>
        <taxon>Asteraceae</taxon>
        <taxon>Cichorioideae</taxon>
        <taxon>Cichorieae</taxon>
        <taxon>Lactucinae</taxon>
        <taxon>Lactuca</taxon>
    </lineage>
</organism>
<reference evidence="2 3" key="1">
    <citation type="journal article" date="2017" name="Nat. Commun.">
        <title>Genome assembly with in vitro proximity ligation data and whole-genome triplication in lettuce.</title>
        <authorList>
            <person name="Reyes-Chin-Wo S."/>
            <person name="Wang Z."/>
            <person name="Yang X."/>
            <person name="Kozik A."/>
            <person name="Arikit S."/>
            <person name="Song C."/>
            <person name="Xia L."/>
            <person name="Froenicke L."/>
            <person name="Lavelle D.O."/>
            <person name="Truco M.J."/>
            <person name="Xia R."/>
            <person name="Zhu S."/>
            <person name="Xu C."/>
            <person name="Xu H."/>
            <person name="Xu X."/>
            <person name="Cox K."/>
            <person name="Korf I."/>
            <person name="Meyers B.C."/>
            <person name="Michelmore R.W."/>
        </authorList>
    </citation>
    <scope>NUCLEOTIDE SEQUENCE [LARGE SCALE GENOMIC DNA]</scope>
    <source>
        <strain evidence="3">cv. Salinas</strain>
        <tissue evidence="2">Seedlings</tissue>
    </source>
</reference>
<evidence type="ECO:0000313" key="2">
    <source>
        <dbReference type="EMBL" id="KAJ0199933.1"/>
    </source>
</evidence>
<accession>A0A9R1V5W1</accession>
<name>A0A9R1V5W1_LACSA</name>
<dbReference type="AlphaFoldDB" id="A0A9R1V5W1"/>
<evidence type="ECO:0008006" key="4">
    <source>
        <dbReference type="Google" id="ProtNLM"/>
    </source>
</evidence>
<dbReference type="EMBL" id="NBSK02000006">
    <property type="protein sequence ID" value="KAJ0199933.1"/>
    <property type="molecule type" value="Genomic_DNA"/>
</dbReference>
<protein>
    <recommendedName>
        <fullName evidence="4">Expansin-like EG45 domain-containing protein</fullName>
    </recommendedName>
</protein>
<sequence>MNHSLPMKMHYLVGFALNCIHLIMLNIVSCAHPFCNTCWPIYISTSINDNPDCLTLKYPIPSFGVVVDVDMWCPATPNPSQKNISSLPKVPPQGNIMFVIDVDFAGEISINFVEALCGNGHVLFT</sequence>
<comment type="caution">
    <text evidence="2">The sequence shown here is derived from an EMBL/GenBank/DDBJ whole genome shotgun (WGS) entry which is preliminary data.</text>
</comment>
<feature type="signal peptide" evidence="1">
    <location>
        <begin position="1"/>
        <end position="30"/>
    </location>
</feature>
<gene>
    <name evidence="2" type="ORF">LSAT_V11C600317090</name>
</gene>
<proteinExistence type="predicted"/>
<feature type="chain" id="PRO_5040267785" description="Expansin-like EG45 domain-containing protein" evidence="1">
    <location>
        <begin position="31"/>
        <end position="125"/>
    </location>
</feature>
<keyword evidence="3" id="KW-1185">Reference proteome</keyword>
<dbReference type="Proteomes" id="UP000235145">
    <property type="component" value="Unassembled WGS sequence"/>
</dbReference>
<evidence type="ECO:0000313" key="3">
    <source>
        <dbReference type="Proteomes" id="UP000235145"/>
    </source>
</evidence>
<keyword evidence="1" id="KW-0732">Signal</keyword>